<dbReference type="InterPro" id="IPR010684">
    <property type="entry name" value="RNA_pol_II_trans_fac_SIII_A"/>
</dbReference>
<accession>A0A8J4PLZ6</accession>
<evidence type="ECO:0000256" key="1">
    <source>
        <dbReference type="SAM" id="MobiDB-lite"/>
    </source>
</evidence>
<proteinExistence type="predicted"/>
<keyword evidence="3" id="KW-1185">Reference proteome</keyword>
<feature type="compositionally biased region" description="Polar residues" evidence="1">
    <location>
        <begin position="137"/>
        <end position="166"/>
    </location>
</feature>
<evidence type="ECO:0000313" key="3">
    <source>
        <dbReference type="Proteomes" id="UP000695562"/>
    </source>
</evidence>
<dbReference type="Pfam" id="PF06881">
    <property type="entry name" value="Elongin_A"/>
    <property type="match status" value="1"/>
</dbReference>
<dbReference type="OrthoDB" id="21513at2759"/>
<dbReference type="GO" id="GO:0070449">
    <property type="term" value="C:elongin complex"/>
    <property type="evidence" value="ECO:0007669"/>
    <property type="project" value="InterPro"/>
</dbReference>
<sequence length="205" mass="23117">MIENIFGDSVEVPSLLELCIQKIQDNLETIRDLGKINDKLLVIILDKCPPAQLTLIERRIGRVIDTEDLWRRHCFNTTFLDPAYTLDANSTWKQLYNVLEQQYEEKKKKTGENLRKIYDSAANSKKSKQIKVLNFNPSTIPAPQRSFSSGSKASHTGRSPVVNKTPSYAPKPGSQAAAYAGRKVPTISPSQPKLMAKVLKEFKKK</sequence>
<dbReference type="EMBL" id="AJWJ01000769">
    <property type="protein sequence ID" value="KAF2069019.1"/>
    <property type="molecule type" value="Genomic_DNA"/>
</dbReference>
<feature type="region of interest" description="Disordered" evidence="1">
    <location>
        <begin position="137"/>
        <end position="192"/>
    </location>
</feature>
<evidence type="ECO:0008006" key="4">
    <source>
        <dbReference type="Google" id="ProtNLM"/>
    </source>
</evidence>
<comment type="caution">
    <text evidence="2">The sequence shown here is derived from an EMBL/GenBank/DDBJ whole genome shotgun (WGS) entry which is preliminary data.</text>
</comment>
<dbReference type="Gene3D" id="6.10.250.3180">
    <property type="match status" value="1"/>
</dbReference>
<evidence type="ECO:0000313" key="2">
    <source>
        <dbReference type="EMBL" id="KAF2069019.1"/>
    </source>
</evidence>
<dbReference type="PANTHER" id="PTHR47543:SF2">
    <property type="entry name" value="RNA POLYMERASE II TRANSCRIPTION FACTOR SIII SUBUNIT A"/>
    <property type="match status" value="1"/>
</dbReference>
<dbReference type="AlphaFoldDB" id="A0A8J4PLZ6"/>
<name>A0A8J4PLZ6_9MYCE</name>
<dbReference type="GO" id="GO:0006368">
    <property type="term" value="P:transcription elongation by RNA polymerase II"/>
    <property type="evidence" value="ECO:0007669"/>
    <property type="project" value="InterPro"/>
</dbReference>
<gene>
    <name evidence="2" type="ORF">CYY_009659</name>
</gene>
<dbReference type="PANTHER" id="PTHR47543">
    <property type="entry name" value="OS08G0169600 PROTEIN"/>
    <property type="match status" value="1"/>
</dbReference>
<reference evidence="2" key="1">
    <citation type="submission" date="2020-01" db="EMBL/GenBank/DDBJ databases">
        <title>Development of genomics and gene disruption for Polysphondylium violaceum indicates a role for the polyketide synthase stlB in stalk morphogenesis.</title>
        <authorList>
            <person name="Narita B."/>
            <person name="Kawabe Y."/>
            <person name="Kin K."/>
            <person name="Saito T."/>
            <person name="Gibbs R."/>
            <person name="Kuspa A."/>
            <person name="Muzny D."/>
            <person name="Queller D."/>
            <person name="Richards S."/>
            <person name="Strassman J."/>
            <person name="Sucgang R."/>
            <person name="Worley K."/>
            <person name="Schaap P."/>
        </authorList>
    </citation>
    <scope>NUCLEOTIDE SEQUENCE</scope>
    <source>
        <strain evidence="2">QSvi11</strain>
    </source>
</reference>
<protein>
    <recommendedName>
        <fullName evidence="4">Elongin-A</fullName>
    </recommendedName>
</protein>
<organism evidence="2 3">
    <name type="scientific">Polysphondylium violaceum</name>
    <dbReference type="NCBI Taxonomy" id="133409"/>
    <lineage>
        <taxon>Eukaryota</taxon>
        <taxon>Amoebozoa</taxon>
        <taxon>Evosea</taxon>
        <taxon>Eumycetozoa</taxon>
        <taxon>Dictyostelia</taxon>
        <taxon>Dictyosteliales</taxon>
        <taxon>Dictyosteliaceae</taxon>
        <taxon>Polysphondylium</taxon>
    </lineage>
</organism>
<dbReference type="Proteomes" id="UP000695562">
    <property type="component" value="Unassembled WGS sequence"/>
</dbReference>